<protein>
    <submittedName>
        <fullName evidence="1">Type 4b pilus protein PilO2</fullName>
    </submittedName>
</protein>
<dbReference type="EMBL" id="JARRAF010000047">
    <property type="protein sequence ID" value="MDK2126716.1"/>
    <property type="molecule type" value="Genomic_DNA"/>
</dbReference>
<reference evidence="1" key="1">
    <citation type="submission" date="2023-03" db="EMBL/GenBank/DDBJ databases">
        <title>Chitinimonas shenzhenensis gen. nov., sp. nov., a novel member of family Burkholderiaceae isolated from activated sludge collected in Shen Zhen, China.</title>
        <authorList>
            <person name="Wang X."/>
        </authorList>
    </citation>
    <scope>NUCLEOTIDE SEQUENCE</scope>
    <source>
        <strain evidence="1">DQS-5</strain>
    </source>
</reference>
<accession>A0ABT7E322</accession>
<name>A0ABT7E322_9NEIS</name>
<dbReference type="Proteomes" id="UP001172778">
    <property type="component" value="Unassembled WGS sequence"/>
</dbReference>
<evidence type="ECO:0000313" key="1">
    <source>
        <dbReference type="EMBL" id="MDK2126716.1"/>
    </source>
</evidence>
<gene>
    <name evidence="1" type="primary">pilO2</name>
    <name evidence="1" type="ORF">PZA18_21965</name>
</gene>
<evidence type="ECO:0000313" key="2">
    <source>
        <dbReference type="Proteomes" id="UP001172778"/>
    </source>
</evidence>
<keyword evidence="2" id="KW-1185">Reference proteome</keyword>
<organism evidence="1 2">
    <name type="scientific">Parachitinimonas caeni</name>
    <dbReference type="NCBI Taxonomy" id="3031301"/>
    <lineage>
        <taxon>Bacteria</taxon>
        <taxon>Pseudomonadati</taxon>
        <taxon>Pseudomonadota</taxon>
        <taxon>Betaproteobacteria</taxon>
        <taxon>Neisseriales</taxon>
        <taxon>Chitinibacteraceae</taxon>
        <taxon>Parachitinimonas</taxon>
    </lineage>
</organism>
<sequence>MATHLLIIDRTALLLGLEWRGIVGRGRAELPEARRYARELAASHALRLQTRHELDGDEKLDLTWGYLPAESVRPRGKPLAGAALFSASISQRLALLLWRLEDGQVWLAGIVDGHPSPTFDAVLDAESAQRLASQFISMPGHHDCALYGNAPDLLPGNILQAWSAGEALEGMGKAGRQALQLQALSPLRRHGPWLGALAAIALLGMGVKLGWQHWQAQRGPVPTQPALTLIDPLPVYQRTLAATAAGWRQAPAEASALLARVRQLPLDVGGWQLQEVQCQPTCVARYHSEPMATYATFKPGQAFASFEFTESGIAATLDSHVNATPTIVPEKIPMHHDWQINGQSRWQTLSYIGVMVGMQPLQTNSPVIALPPPPKNAQYGPLPASVSPIYRRAWQLSGPLALLSGVIQRLPEHAVLTQFTASFSGGNPAFTLKGELYVRN</sequence>
<dbReference type="RefSeq" id="WP_284103037.1">
    <property type="nucleotide sequence ID" value="NZ_JARRAF010000047.1"/>
</dbReference>
<comment type="caution">
    <text evidence="1">The sequence shown here is derived from an EMBL/GenBank/DDBJ whole genome shotgun (WGS) entry which is preliminary data.</text>
</comment>
<proteinExistence type="predicted"/>